<keyword evidence="15" id="KW-0251">Elongation factor</keyword>
<keyword evidence="8" id="KW-0648">Protein biosynthesis</keyword>
<evidence type="ECO:0000256" key="6">
    <source>
        <dbReference type="ARBA" id="ARBA00022801"/>
    </source>
</evidence>
<dbReference type="NCBIfam" id="TIGR00231">
    <property type="entry name" value="small_GTP"/>
    <property type="match status" value="1"/>
</dbReference>
<reference evidence="15 16" key="1">
    <citation type="submission" date="2020-05" db="EMBL/GenBank/DDBJ databases">
        <title>Identification and distribution of gene clusters putatively required for synthesis of sphingolipid metabolism inhibitors in phylogenetically diverse species of the filamentous fungus Fusarium.</title>
        <authorList>
            <person name="Kim H.-S."/>
            <person name="Busman M."/>
            <person name="Brown D.W."/>
            <person name="Divon H."/>
            <person name="Uhlig S."/>
            <person name="Proctor R.H."/>
        </authorList>
    </citation>
    <scope>NUCLEOTIDE SEQUENCE [LARGE SCALE GENOMIC DNA]</scope>
    <source>
        <strain evidence="15 16">NRRL 25311</strain>
    </source>
</reference>
<evidence type="ECO:0000256" key="12">
    <source>
        <dbReference type="ARBA" id="ARBA00074866"/>
    </source>
</evidence>
<dbReference type="Proteomes" id="UP000562682">
    <property type="component" value="Unassembled WGS sequence"/>
</dbReference>
<keyword evidence="16" id="KW-1185">Reference proteome</keyword>
<comment type="subunit">
    <text evidence="11">Component of the Dom34-Hbs1 complex, also named Pelota-HBS1L complex, composed of dom34 and hbs1.</text>
</comment>
<dbReference type="InterPro" id="IPR000795">
    <property type="entry name" value="T_Tr_GTP-bd_dom"/>
</dbReference>
<dbReference type="CDD" id="cd01883">
    <property type="entry name" value="EF1_alpha"/>
    <property type="match status" value="1"/>
</dbReference>
<protein>
    <recommendedName>
        <fullName evidence="12">Elongation factor 1 alpha-like protein</fullName>
    </recommendedName>
    <alternativeName>
        <fullName evidence="3">Elongation factor 1-alpha</fullName>
    </alternativeName>
</protein>
<organism evidence="15 16">
    <name type="scientific">Fusarium denticulatum</name>
    <dbReference type="NCBI Taxonomy" id="48507"/>
    <lineage>
        <taxon>Eukaryota</taxon>
        <taxon>Fungi</taxon>
        <taxon>Dikarya</taxon>
        <taxon>Ascomycota</taxon>
        <taxon>Pezizomycotina</taxon>
        <taxon>Sordariomycetes</taxon>
        <taxon>Hypocreomycetidae</taxon>
        <taxon>Hypocreales</taxon>
        <taxon>Nectriaceae</taxon>
        <taxon>Fusarium</taxon>
        <taxon>Fusarium fujikuroi species complex</taxon>
    </lineage>
</organism>
<dbReference type="InterPro" id="IPR004161">
    <property type="entry name" value="EFTu-like_2"/>
</dbReference>
<dbReference type="GO" id="GO:0006417">
    <property type="term" value="P:regulation of translation"/>
    <property type="evidence" value="ECO:0007669"/>
    <property type="project" value="UniProtKB-KW"/>
</dbReference>
<evidence type="ECO:0000256" key="8">
    <source>
        <dbReference type="ARBA" id="ARBA00022917"/>
    </source>
</evidence>
<dbReference type="GO" id="GO:0005829">
    <property type="term" value="C:cytosol"/>
    <property type="evidence" value="ECO:0007669"/>
    <property type="project" value="GOC"/>
</dbReference>
<dbReference type="PRINTS" id="PR00315">
    <property type="entry name" value="ELONGATNFCT"/>
</dbReference>
<dbReference type="PANTHER" id="PTHR23115">
    <property type="entry name" value="TRANSLATION FACTOR"/>
    <property type="match status" value="1"/>
</dbReference>
<evidence type="ECO:0000256" key="5">
    <source>
        <dbReference type="ARBA" id="ARBA00022741"/>
    </source>
</evidence>
<evidence type="ECO:0000256" key="11">
    <source>
        <dbReference type="ARBA" id="ARBA00063537"/>
    </source>
</evidence>
<evidence type="ECO:0000256" key="9">
    <source>
        <dbReference type="ARBA" id="ARBA00023134"/>
    </source>
</evidence>
<keyword evidence="5" id="KW-0547">Nucleotide-binding</keyword>
<dbReference type="InterPro" id="IPR015033">
    <property type="entry name" value="HBS1-like_N"/>
</dbReference>
<dbReference type="Gene3D" id="2.40.30.10">
    <property type="entry name" value="Translation factors"/>
    <property type="match status" value="2"/>
</dbReference>
<dbReference type="InterPro" id="IPR050100">
    <property type="entry name" value="TRAFAC_GTPase_members"/>
</dbReference>
<keyword evidence="6" id="KW-0378">Hydrolase</keyword>
<evidence type="ECO:0000256" key="7">
    <source>
        <dbReference type="ARBA" id="ARBA00022845"/>
    </source>
</evidence>
<evidence type="ECO:0000313" key="15">
    <source>
        <dbReference type="EMBL" id="KAF5693463.1"/>
    </source>
</evidence>
<proteinExistence type="inferred from homology"/>
<dbReference type="Gene3D" id="3.40.50.300">
    <property type="entry name" value="P-loop containing nucleotide triphosphate hydrolases"/>
    <property type="match status" value="1"/>
</dbReference>
<dbReference type="FunFam" id="2.40.30.10:FF:000070">
    <property type="entry name" value="Translation elongation factor EF-1 subunit"/>
    <property type="match status" value="1"/>
</dbReference>
<evidence type="ECO:0000256" key="3">
    <source>
        <dbReference type="ARBA" id="ARBA00013870"/>
    </source>
</evidence>
<comment type="subcellular location">
    <subcellularLocation>
        <location evidence="1">Cytoplasm</location>
    </subcellularLocation>
</comment>
<feature type="compositionally biased region" description="Basic and acidic residues" evidence="13">
    <location>
        <begin position="324"/>
        <end position="333"/>
    </location>
</feature>
<feature type="compositionally biased region" description="Basic and acidic residues" evidence="13">
    <location>
        <begin position="138"/>
        <end position="147"/>
    </location>
</feature>
<accession>A0A8H6CV95</accession>
<dbReference type="GO" id="GO:0002184">
    <property type="term" value="P:cytoplasmic translational termination"/>
    <property type="evidence" value="ECO:0007669"/>
    <property type="project" value="UniProtKB-ARBA"/>
</dbReference>
<dbReference type="Pfam" id="PF03144">
    <property type="entry name" value="GTP_EFTU_D2"/>
    <property type="match status" value="1"/>
</dbReference>
<dbReference type="PROSITE" id="PS51722">
    <property type="entry name" value="G_TR_2"/>
    <property type="match status" value="1"/>
</dbReference>
<dbReference type="FunFam" id="2.40.30.10:FF:000020">
    <property type="entry name" value="Translation elongation factor EF-1"/>
    <property type="match status" value="1"/>
</dbReference>
<dbReference type="CDD" id="cd16267">
    <property type="entry name" value="HBS1-like_II"/>
    <property type="match status" value="1"/>
</dbReference>
<dbReference type="InterPro" id="IPR031157">
    <property type="entry name" value="G_TR_CS"/>
</dbReference>
<comment type="caution">
    <text evidence="15">The sequence shown here is derived from an EMBL/GenBank/DDBJ whole genome shotgun (WGS) entry which is preliminary data.</text>
</comment>
<evidence type="ECO:0000259" key="14">
    <source>
        <dbReference type="PROSITE" id="PS51722"/>
    </source>
</evidence>
<dbReference type="Pfam" id="PF08938">
    <property type="entry name" value="HBS1_N"/>
    <property type="match status" value="1"/>
</dbReference>
<dbReference type="Pfam" id="PF22594">
    <property type="entry name" value="GTP-eEF1A_C"/>
    <property type="match status" value="1"/>
</dbReference>
<dbReference type="GO" id="GO:0005525">
    <property type="term" value="F:GTP binding"/>
    <property type="evidence" value="ECO:0007669"/>
    <property type="project" value="UniProtKB-KW"/>
</dbReference>
<dbReference type="GO" id="GO:0003924">
    <property type="term" value="F:GTPase activity"/>
    <property type="evidence" value="ECO:0007669"/>
    <property type="project" value="InterPro"/>
</dbReference>
<feature type="compositionally biased region" description="Basic and acidic residues" evidence="13">
    <location>
        <begin position="173"/>
        <end position="184"/>
    </location>
</feature>
<dbReference type="Pfam" id="PF00009">
    <property type="entry name" value="GTP_EFTU"/>
    <property type="match status" value="1"/>
</dbReference>
<dbReference type="InterPro" id="IPR005225">
    <property type="entry name" value="Small_GTP-bd"/>
</dbReference>
<gene>
    <name evidence="15" type="ORF">FDENT_1998</name>
</gene>
<dbReference type="SUPFAM" id="SSF52540">
    <property type="entry name" value="P-loop containing nucleoside triphosphate hydrolases"/>
    <property type="match status" value="1"/>
</dbReference>
<evidence type="ECO:0000256" key="13">
    <source>
        <dbReference type="SAM" id="MobiDB-lite"/>
    </source>
</evidence>
<dbReference type="AlphaFoldDB" id="A0A8H6CV95"/>
<dbReference type="InterPro" id="IPR054696">
    <property type="entry name" value="GTP-eEF1A_C"/>
</dbReference>
<dbReference type="InterPro" id="IPR009000">
    <property type="entry name" value="Transl_B-barrel_sf"/>
</dbReference>
<evidence type="ECO:0000256" key="10">
    <source>
        <dbReference type="ARBA" id="ARBA00049117"/>
    </source>
</evidence>
<comment type="catalytic activity">
    <reaction evidence="10">
        <text>GTP + H2O = GDP + phosphate + H(+)</text>
        <dbReference type="Rhea" id="RHEA:19669"/>
        <dbReference type="ChEBI" id="CHEBI:15377"/>
        <dbReference type="ChEBI" id="CHEBI:15378"/>
        <dbReference type="ChEBI" id="CHEBI:37565"/>
        <dbReference type="ChEBI" id="CHEBI:43474"/>
        <dbReference type="ChEBI" id="CHEBI:58189"/>
    </reaction>
    <physiologicalReaction direction="left-to-right" evidence="10">
        <dbReference type="Rhea" id="RHEA:19670"/>
    </physiologicalReaction>
</comment>
<feature type="domain" description="Tr-type G" evidence="14">
    <location>
        <begin position="367"/>
        <end position="588"/>
    </location>
</feature>
<dbReference type="InterPro" id="IPR009001">
    <property type="entry name" value="Transl_elong_EF1A/Init_IF2_C"/>
</dbReference>
<evidence type="ECO:0000256" key="1">
    <source>
        <dbReference type="ARBA" id="ARBA00004496"/>
    </source>
</evidence>
<dbReference type="EMBL" id="JAAOAK010000039">
    <property type="protein sequence ID" value="KAF5693463.1"/>
    <property type="molecule type" value="Genomic_DNA"/>
</dbReference>
<dbReference type="SUPFAM" id="SSF50447">
    <property type="entry name" value="Translation proteins"/>
    <property type="match status" value="1"/>
</dbReference>
<dbReference type="FunFam" id="3.40.50.300:FF:000204">
    <property type="entry name" value="Translation elongation factor Tu"/>
    <property type="match status" value="1"/>
</dbReference>
<dbReference type="GO" id="GO:1990533">
    <property type="term" value="C:Dom34-Hbs1 complex"/>
    <property type="evidence" value="ECO:0007669"/>
    <property type="project" value="UniProtKB-ARBA"/>
</dbReference>
<name>A0A8H6CV95_9HYPO</name>
<evidence type="ECO:0000313" key="16">
    <source>
        <dbReference type="Proteomes" id="UP000562682"/>
    </source>
</evidence>
<feature type="region of interest" description="Disordered" evidence="13">
    <location>
        <begin position="312"/>
        <end position="333"/>
    </location>
</feature>
<keyword evidence="4" id="KW-0963">Cytoplasm</keyword>
<dbReference type="GO" id="GO:0003746">
    <property type="term" value="F:translation elongation factor activity"/>
    <property type="evidence" value="ECO:0007669"/>
    <property type="project" value="UniProtKB-KW"/>
</dbReference>
<keyword evidence="7" id="KW-0810">Translation regulation</keyword>
<evidence type="ECO:0000256" key="4">
    <source>
        <dbReference type="ARBA" id="ARBA00022490"/>
    </source>
</evidence>
<dbReference type="InterPro" id="IPR027417">
    <property type="entry name" value="P-loop_NTPase"/>
</dbReference>
<evidence type="ECO:0000256" key="2">
    <source>
        <dbReference type="ARBA" id="ARBA00007249"/>
    </source>
</evidence>
<comment type="similarity">
    <text evidence="2">Belongs to the TRAFAC class translation factor GTPase superfamily. Classic translation factor GTPase family. EF-Tu/EF-1A subfamily.</text>
</comment>
<keyword evidence="9" id="KW-0342">GTP-binding</keyword>
<dbReference type="SUPFAM" id="SSF50465">
    <property type="entry name" value="EF-Tu/eEF-1alpha/eIF2-gamma C-terminal domain"/>
    <property type="match status" value="1"/>
</dbReference>
<dbReference type="PROSITE" id="PS00301">
    <property type="entry name" value="G_TR_1"/>
    <property type="match status" value="1"/>
</dbReference>
<feature type="compositionally biased region" description="Basic residues" evidence="13">
    <location>
        <begin position="312"/>
        <end position="323"/>
    </location>
</feature>
<feature type="region of interest" description="Disordered" evidence="13">
    <location>
        <begin position="138"/>
        <end position="242"/>
    </location>
</feature>
<sequence length="777" mass="85234">MSRHRIVHTFNANDIVSEFDGDDYEDEVEDELSPEDRQAMEEGTAEVRRALGTEANKVTKAQIEEALWHYYYDIDKSVTYLMKTFIAPAPKPAKKAPEDHRRLSNEHTSIMDLPPALGVPAWHFDDMPWMNVPEERRTVFTEPERPRGGLLGGGEGPPKMSKLQALAAARKKKTEDKKALERAGKGLQRLSINESQKENQPVLGQARQAPEPTPQVKSPPQEESTEVAAITDNQKDTNSDPKGWLMDEDLPVMMAPAAPSAFARTLFGSAPSKAPRPDEIFAMPYTSSPIYVAEAFAEPSPDDVVLAAQAKAGKKPVAKAPKKAQKEKDKDVSQVEKDVAELNVVEAPPPKSKGLDVLKEYENSSNKRSISFVVVGHVDAGKSTLMGRLLLELKFVEKHTIDRYRKQAEKSGKQSFALAWVMDQRSEERERGVTIDIATNHFETDKTSFTILDAPGHRDFVPNMIAGASQADFAILVIDANTGAYEKGLKGQTREHVFLLRSLGVQRLVIAVNKLDMVGWSQERFDEIAQQVNAFLAGLGFQPKNIDFIPISGLNGDNLVRRTEDTAASWYTGPTLIEALENSEPSTTRALKNPFRMAISEVFRSQLGTTTIAGRVDSGSVQIGDALLVQPSGEEAYVKSIMVDSDMQDWAVAGQSVSVALTNIDPIHIRVGDMLCHSKDPISCGDTFTMKAMAFEHLMPMPVDLHRGRLHSAGQIVSITATLDKATGAIVKKKPRVVQPGGVARVVIKLAAKVPLESEQRVVIRSGGETVAAGLLE</sequence>